<dbReference type="EMBL" id="CH476625">
    <property type="protein sequence ID" value="EDO02220.1"/>
    <property type="molecule type" value="Genomic_DNA"/>
</dbReference>
<keyword evidence="2" id="KW-1185">Reference proteome</keyword>
<organism evidence="1 2">
    <name type="scientific">Sclerotinia sclerotiorum (strain ATCC 18683 / 1980 / Ss-1)</name>
    <name type="common">White mold</name>
    <name type="synonym">Whetzelinia sclerotiorum</name>
    <dbReference type="NCBI Taxonomy" id="665079"/>
    <lineage>
        <taxon>Eukaryota</taxon>
        <taxon>Fungi</taxon>
        <taxon>Dikarya</taxon>
        <taxon>Ascomycota</taxon>
        <taxon>Pezizomycotina</taxon>
        <taxon>Leotiomycetes</taxon>
        <taxon>Helotiales</taxon>
        <taxon>Sclerotiniaceae</taxon>
        <taxon>Sclerotinia</taxon>
    </lineage>
</organism>
<dbReference type="InParanoid" id="A7EHA4"/>
<sequence>MCAAVESCLQDWKRNASCAYRNAQERLPSDLWISSICKCGMGKDVEDFPEDPKVQGTSVFDPKGYLIIFNGVLTLTVRQANERNVQGTCSLSNKGKAIRTSIL</sequence>
<dbReference type="KEGG" id="ssl:SS1G_04696"/>
<name>A7EHA4_SCLS1</name>
<dbReference type="RefSeq" id="XP_001594888.1">
    <property type="nucleotide sequence ID" value="XM_001594838.1"/>
</dbReference>
<accession>A7EHA4</accession>
<proteinExistence type="predicted"/>
<dbReference type="STRING" id="665079.A7EHA4"/>
<dbReference type="HOGENOM" id="CLU_2265338_0_0_1"/>
<evidence type="ECO:0000313" key="1">
    <source>
        <dbReference type="EMBL" id="EDO02220.1"/>
    </source>
</evidence>
<reference evidence="2" key="1">
    <citation type="journal article" date="2011" name="PLoS Genet.">
        <title>Genomic analysis of the necrotrophic fungal pathogens Sclerotinia sclerotiorum and Botrytis cinerea.</title>
        <authorList>
            <person name="Amselem J."/>
            <person name="Cuomo C.A."/>
            <person name="van Kan J.A."/>
            <person name="Viaud M."/>
            <person name="Benito E.P."/>
            <person name="Couloux A."/>
            <person name="Coutinho P.M."/>
            <person name="de Vries R.P."/>
            <person name="Dyer P.S."/>
            <person name="Fillinger S."/>
            <person name="Fournier E."/>
            <person name="Gout L."/>
            <person name="Hahn M."/>
            <person name="Kohn L."/>
            <person name="Lapalu N."/>
            <person name="Plummer K.M."/>
            <person name="Pradier J.M."/>
            <person name="Quevillon E."/>
            <person name="Sharon A."/>
            <person name="Simon A."/>
            <person name="ten Have A."/>
            <person name="Tudzynski B."/>
            <person name="Tudzynski P."/>
            <person name="Wincker P."/>
            <person name="Andrew M."/>
            <person name="Anthouard V."/>
            <person name="Beever R.E."/>
            <person name="Beffa R."/>
            <person name="Benoit I."/>
            <person name="Bouzid O."/>
            <person name="Brault B."/>
            <person name="Chen Z."/>
            <person name="Choquer M."/>
            <person name="Collemare J."/>
            <person name="Cotton P."/>
            <person name="Danchin E.G."/>
            <person name="Da Silva C."/>
            <person name="Gautier A."/>
            <person name="Giraud C."/>
            <person name="Giraud T."/>
            <person name="Gonzalez C."/>
            <person name="Grossetete S."/>
            <person name="Guldener U."/>
            <person name="Henrissat B."/>
            <person name="Howlett B.J."/>
            <person name="Kodira C."/>
            <person name="Kretschmer M."/>
            <person name="Lappartient A."/>
            <person name="Leroch M."/>
            <person name="Levis C."/>
            <person name="Mauceli E."/>
            <person name="Neuveglise C."/>
            <person name="Oeser B."/>
            <person name="Pearson M."/>
            <person name="Poulain J."/>
            <person name="Poussereau N."/>
            <person name="Quesneville H."/>
            <person name="Rascle C."/>
            <person name="Schumacher J."/>
            <person name="Segurens B."/>
            <person name="Sexton A."/>
            <person name="Silva E."/>
            <person name="Sirven C."/>
            <person name="Soanes D.M."/>
            <person name="Talbot N.J."/>
            <person name="Templeton M."/>
            <person name="Yandava C."/>
            <person name="Yarden O."/>
            <person name="Zeng Q."/>
            <person name="Rollins J.A."/>
            <person name="Lebrun M.H."/>
            <person name="Dickman M."/>
        </authorList>
    </citation>
    <scope>NUCLEOTIDE SEQUENCE [LARGE SCALE GENOMIC DNA]</scope>
    <source>
        <strain evidence="2">ATCC 18683 / 1980 / Ss-1</strain>
    </source>
</reference>
<gene>
    <name evidence="1" type="ORF">SS1G_04696</name>
</gene>
<dbReference type="AlphaFoldDB" id="A7EHA4"/>
<dbReference type="Proteomes" id="UP000001312">
    <property type="component" value="Unassembled WGS sequence"/>
</dbReference>
<evidence type="ECO:0000313" key="2">
    <source>
        <dbReference type="Proteomes" id="UP000001312"/>
    </source>
</evidence>
<protein>
    <submittedName>
        <fullName evidence="1">Uncharacterized protein</fullName>
    </submittedName>
</protein>
<dbReference type="GeneID" id="5491130"/>